<evidence type="ECO:0000256" key="4">
    <source>
        <dbReference type="ARBA" id="ARBA00022993"/>
    </source>
</evidence>
<dbReference type="Proteomes" id="UP001194729">
    <property type="component" value="Unassembled WGS sequence"/>
</dbReference>
<keyword evidence="5 7" id="KW-0808">Transferase</keyword>
<comment type="similarity">
    <text evidence="1 5">Belongs to the CoaE family.</text>
</comment>
<dbReference type="CDD" id="cd02022">
    <property type="entry name" value="DPCK"/>
    <property type="match status" value="1"/>
</dbReference>
<dbReference type="GO" id="GO:0004140">
    <property type="term" value="F:dephospho-CoA kinase activity"/>
    <property type="evidence" value="ECO:0007669"/>
    <property type="project" value="UniProtKB-EC"/>
</dbReference>
<reference evidence="7 8" key="1">
    <citation type="submission" date="2020-11" db="EMBL/GenBank/DDBJ databases">
        <title>P. mediterranea TC4 genome.</title>
        <authorList>
            <person name="Molmeret M."/>
        </authorList>
    </citation>
    <scope>NUCLEOTIDE SEQUENCE [LARGE SCALE GENOMIC DNA]</scope>
    <source>
        <strain evidence="7 8">TC4</strain>
    </source>
</reference>
<evidence type="ECO:0000256" key="6">
    <source>
        <dbReference type="NCBIfam" id="TIGR00152"/>
    </source>
</evidence>
<keyword evidence="2 5" id="KW-0547">Nucleotide-binding</keyword>
<feature type="binding site" evidence="5">
    <location>
        <begin position="11"/>
        <end position="16"/>
    </location>
    <ligand>
        <name>ATP</name>
        <dbReference type="ChEBI" id="CHEBI:30616"/>
    </ligand>
</feature>
<organism evidence="7 8">
    <name type="scientific">Nonlabens mediterrranea</name>
    <dbReference type="NCBI Taxonomy" id="1419947"/>
    <lineage>
        <taxon>Bacteria</taxon>
        <taxon>Pseudomonadati</taxon>
        <taxon>Bacteroidota</taxon>
        <taxon>Flavobacteriia</taxon>
        <taxon>Flavobacteriales</taxon>
        <taxon>Flavobacteriaceae</taxon>
        <taxon>Nonlabens</taxon>
    </lineage>
</organism>
<dbReference type="PANTHER" id="PTHR10695">
    <property type="entry name" value="DEPHOSPHO-COA KINASE-RELATED"/>
    <property type="match status" value="1"/>
</dbReference>
<keyword evidence="3 5" id="KW-0067">ATP-binding</keyword>
<dbReference type="PROSITE" id="PS51219">
    <property type="entry name" value="DPCK"/>
    <property type="match status" value="1"/>
</dbReference>
<evidence type="ECO:0000256" key="3">
    <source>
        <dbReference type="ARBA" id="ARBA00022840"/>
    </source>
</evidence>
<dbReference type="NCBIfam" id="TIGR00152">
    <property type="entry name" value="dephospho-CoA kinase"/>
    <property type="match status" value="1"/>
</dbReference>
<evidence type="ECO:0000313" key="7">
    <source>
        <dbReference type="EMBL" id="MBF4984179.1"/>
    </source>
</evidence>
<dbReference type="EC" id="2.7.1.24" evidence="5 6"/>
<comment type="pathway">
    <text evidence="5">Cofactor biosynthesis; coenzyme A biosynthesis; CoA from (R)-pantothenate: step 5/5.</text>
</comment>
<dbReference type="SUPFAM" id="SSF52540">
    <property type="entry name" value="P-loop containing nucleoside triphosphate hydrolases"/>
    <property type="match status" value="1"/>
</dbReference>
<comment type="caution">
    <text evidence="7">The sequence shown here is derived from an EMBL/GenBank/DDBJ whole genome shotgun (WGS) entry which is preliminary data.</text>
</comment>
<proteinExistence type="inferred from homology"/>
<evidence type="ECO:0000256" key="5">
    <source>
        <dbReference type="HAMAP-Rule" id="MF_00376"/>
    </source>
</evidence>
<keyword evidence="5" id="KW-0963">Cytoplasm</keyword>
<dbReference type="HAMAP" id="MF_00376">
    <property type="entry name" value="Dephospho_CoA_kinase"/>
    <property type="match status" value="1"/>
</dbReference>
<comment type="function">
    <text evidence="5">Catalyzes the phosphorylation of the 3'-hydroxyl group of dephosphocoenzyme A to form coenzyme A.</text>
</comment>
<evidence type="ECO:0000313" key="8">
    <source>
        <dbReference type="Proteomes" id="UP001194729"/>
    </source>
</evidence>
<keyword evidence="5 7" id="KW-0418">Kinase</keyword>
<comment type="catalytic activity">
    <reaction evidence="5">
        <text>3'-dephospho-CoA + ATP = ADP + CoA + H(+)</text>
        <dbReference type="Rhea" id="RHEA:18245"/>
        <dbReference type="ChEBI" id="CHEBI:15378"/>
        <dbReference type="ChEBI" id="CHEBI:30616"/>
        <dbReference type="ChEBI" id="CHEBI:57287"/>
        <dbReference type="ChEBI" id="CHEBI:57328"/>
        <dbReference type="ChEBI" id="CHEBI:456216"/>
        <dbReference type="EC" id="2.7.1.24"/>
    </reaction>
</comment>
<name>A0ABS0A4F0_9FLAO</name>
<dbReference type="Gene3D" id="3.40.50.300">
    <property type="entry name" value="P-loop containing nucleotide triphosphate hydrolases"/>
    <property type="match status" value="1"/>
</dbReference>
<keyword evidence="8" id="KW-1185">Reference proteome</keyword>
<dbReference type="Pfam" id="PF01121">
    <property type="entry name" value="CoaE"/>
    <property type="match status" value="1"/>
</dbReference>
<dbReference type="PANTHER" id="PTHR10695:SF46">
    <property type="entry name" value="BIFUNCTIONAL COENZYME A SYNTHASE-RELATED"/>
    <property type="match status" value="1"/>
</dbReference>
<evidence type="ECO:0000256" key="1">
    <source>
        <dbReference type="ARBA" id="ARBA00009018"/>
    </source>
</evidence>
<dbReference type="InterPro" id="IPR027417">
    <property type="entry name" value="P-loop_NTPase"/>
</dbReference>
<sequence>MKIVGLTGGIGSGKTTVTKEFTKYNVPIYIADDRSKYILANDAVVIEKVKNLLGDKAYLENDGEWFPDRAFIASKVFNNKGLLEGLNNILHPAVRNDFDKFCDEYYNAEYILYEAAILFETKGNERCDKTILVTASLNERLTRVMSRDQISKEDVVARMKNQWSQKAKLDLADLVIINDNIDLIAKKVRLVHQFMLND</sequence>
<gene>
    <name evidence="5" type="primary">coaE</name>
    <name evidence="7" type="ORF">FNJ87_07505</name>
</gene>
<comment type="subcellular location">
    <subcellularLocation>
        <location evidence="5">Cytoplasm</location>
    </subcellularLocation>
</comment>
<keyword evidence="4 5" id="KW-0173">Coenzyme A biosynthesis</keyword>
<protein>
    <recommendedName>
        <fullName evidence="5 6">Dephospho-CoA kinase</fullName>
        <ecNumber evidence="5 6">2.7.1.24</ecNumber>
    </recommendedName>
    <alternativeName>
        <fullName evidence="5">Dephosphocoenzyme A kinase</fullName>
    </alternativeName>
</protein>
<dbReference type="EMBL" id="JADKYU010000386">
    <property type="protein sequence ID" value="MBF4984179.1"/>
    <property type="molecule type" value="Genomic_DNA"/>
</dbReference>
<accession>A0ABS0A4F0</accession>
<evidence type="ECO:0000256" key="2">
    <source>
        <dbReference type="ARBA" id="ARBA00022741"/>
    </source>
</evidence>
<dbReference type="InterPro" id="IPR001977">
    <property type="entry name" value="Depp_CoAkinase"/>
</dbReference>